<dbReference type="InterPro" id="IPR005586">
    <property type="entry name" value="ABC_trans_aux"/>
</dbReference>
<sequence length="194" mass="19883">MSFPLSRAIAAALTVGAALPLAGCGGGPPPATFDLSAARDVGHIRGGQQLAVTEPVALQPLDGDRIIVRQGVSVSELAGAQWADRLPRLVQARLIQTFENGGRIGTVGRPSTLASAPAMLATELRAFNIEAPAGVAVVEITARIVQASGPVTAARIFRAEVPVEGGVTPASATRALDEALQQVLAQIARWASGR</sequence>
<name>A0ABV7LG63_9HYPH</name>
<dbReference type="RefSeq" id="WP_376830110.1">
    <property type="nucleotide sequence ID" value="NZ_JBHLWR010000006.1"/>
</dbReference>
<dbReference type="SUPFAM" id="SSF159594">
    <property type="entry name" value="XCC0632-like"/>
    <property type="match status" value="1"/>
</dbReference>
<feature type="chain" id="PRO_5047341942" evidence="1">
    <location>
        <begin position="18"/>
        <end position="194"/>
    </location>
</feature>
<keyword evidence="1" id="KW-0732">Signal</keyword>
<reference evidence="4" key="1">
    <citation type="journal article" date="2019" name="Int. J. Syst. Evol. Microbiol.">
        <title>The Global Catalogue of Microorganisms (GCM) 10K type strain sequencing project: providing services to taxonomists for standard genome sequencing and annotation.</title>
        <authorList>
            <consortium name="The Broad Institute Genomics Platform"/>
            <consortium name="The Broad Institute Genome Sequencing Center for Infectious Disease"/>
            <person name="Wu L."/>
            <person name="Ma J."/>
        </authorList>
    </citation>
    <scope>NUCLEOTIDE SEQUENCE [LARGE SCALE GENOMIC DNA]</scope>
    <source>
        <strain evidence="4">CCM 7941</strain>
    </source>
</reference>
<gene>
    <name evidence="3" type="ORF">ACFOEX_11275</name>
</gene>
<feature type="domain" description="ABC-type transport auxiliary lipoprotein component" evidence="2">
    <location>
        <begin position="46"/>
        <end position="188"/>
    </location>
</feature>
<accession>A0ABV7LG63</accession>
<evidence type="ECO:0000313" key="4">
    <source>
        <dbReference type="Proteomes" id="UP001595536"/>
    </source>
</evidence>
<protein>
    <submittedName>
        <fullName evidence="3">ABC-type transport auxiliary lipoprotein family protein</fullName>
    </submittedName>
</protein>
<organism evidence="3 4">
    <name type="scientific">Camelimonas abortus</name>
    <dbReference type="NCBI Taxonomy" id="1017184"/>
    <lineage>
        <taxon>Bacteria</taxon>
        <taxon>Pseudomonadati</taxon>
        <taxon>Pseudomonadota</taxon>
        <taxon>Alphaproteobacteria</taxon>
        <taxon>Hyphomicrobiales</taxon>
        <taxon>Chelatococcaceae</taxon>
        <taxon>Camelimonas</taxon>
    </lineage>
</organism>
<feature type="signal peptide" evidence="1">
    <location>
        <begin position="1"/>
        <end position="17"/>
    </location>
</feature>
<evidence type="ECO:0000259" key="2">
    <source>
        <dbReference type="Pfam" id="PF03886"/>
    </source>
</evidence>
<dbReference type="EMBL" id="JBHRUV010000062">
    <property type="protein sequence ID" value="MFC3266925.1"/>
    <property type="molecule type" value="Genomic_DNA"/>
</dbReference>
<comment type="caution">
    <text evidence="3">The sequence shown here is derived from an EMBL/GenBank/DDBJ whole genome shotgun (WGS) entry which is preliminary data.</text>
</comment>
<evidence type="ECO:0000256" key="1">
    <source>
        <dbReference type="SAM" id="SignalP"/>
    </source>
</evidence>
<dbReference type="Gene3D" id="3.40.50.10610">
    <property type="entry name" value="ABC-type transport auxiliary lipoprotein component"/>
    <property type="match status" value="1"/>
</dbReference>
<keyword evidence="4" id="KW-1185">Reference proteome</keyword>
<proteinExistence type="predicted"/>
<dbReference type="Proteomes" id="UP001595536">
    <property type="component" value="Unassembled WGS sequence"/>
</dbReference>
<dbReference type="Pfam" id="PF03886">
    <property type="entry name" value="ABC_trans_aux"/>
    <property type="match status" value="1"/>
</dbReference>
<keyword evidence="3" id="KW-0449">Lipoprotein</keyword>
<evidence type="ECO:0000313" key="3">
    <source>
        <dbReference type="EMBL" id="MFC3266925.1"/>
    </source>
</evidence>